<dbReference type="Proteomes" id="UP000428328">
    <property type="component" value="Chromosome"/>
</dbReference>
<name>A0A6I6JFH5_9BACT</name>
<dbReference type="AlphaFoldDB" id="A0A6I6JFH5"/>
<evidence type="ECO:0000313" key="1">
    <source>
        <dbReference type="EMBL" id="QGY39162.1"/>
    </source>
</evidence>
<evidence type="ECO:0000313" key="2">
    <source>
        <dbReference type="Proteomes" id="UP000428328"/>
    </source>
</evidence>
<dbReference type="SUPFAM" id="SSF53850">
    <property type="entry name" value="Periplasmic binding protein-like II"/>
    <property type="match status" value="1"/>
</dbReference>
<sequence length="292" mass="31800">MPSTPPAPQLPAWGLVKGAPGGLEFPGLLPDTPNMLRSLFLILLMTLVAAPAPARGQDRLVGRETCVFGMPYLGHAVMPGRTGLLTDILKEVFEGAHVDLDHRPMPYARALEAVKSGGVDCALDVRADGGGALPARVPLISYDLAAAYRRCTPFKDATSLAGQKVAYLNGFGLVRFLPVEVDPLLVYDLSSAYHLLDRGEVAFILGDSLLLKRAMDDSRLPIAPFVISPIRSLTVRPVFSPDKRGRRLRDLYDRRMRELLASGALLELLRQKGYDEAAIAKVVKVNRELLPK</sequence>
<dbReference type="EMBL" id="CP046400">
    <property type="protein sequence ID" value="QGY39162.1"/>
    <property type="molecule type" value="Genomic_DNA"/>
</dbReference>
<reference evidence="1 2" key="1">
    <citation type="submission" date="2019-11" db="EMBL/GenBank/DDBJ databases">
        <authorList>
            <person name="Zheng R.K."/>
            <person name="Sun C.M."/>
        </authorList>
    </citation>
    <scope>NUCLEOTIDE SEQUENCE [LARGE SCALE GENOMIC DNA]</scope>
    <source>
        <strain evidence="1 2">SRB007</strain>
    </source>
</reference>
<keyword evidence="2" id="KW-1185">Reference proteome</keyword>
<organism evidence="1 2">
    <name type="scientific">Pseudodesulfovibrio cashew</name>
    <dbReference type="NCBI Taxonomy" id="2678688"/>
    <lineage>
        <taxon>Bacteria</taxon>
        <taxon>Pseudomonadati</taxon>
        <taxon>Thermodesulfobacteriota</taxon>
        <taxon>Desulfovibrionia</taxon>
        <taxon>Desulfovibrionales</taxon>
        <taxon>Desulfovibrionaceae</taxon>
    </lineage>
</organism>
<gene>
    <name evidence="1" type="ORF">GM415_03165</name>
</gene>
<proteinExistence type="predicted"/>
<accession>A0A6I6JFH5</accession>
<dbReference type="Gene3D" id="3.40.190.10">
    <property type="entry name" value="Periplasmic binding protein-like II"/>
    <property type="match status" value="2"/>
</dbReference>
<protein>
    <submittedName>
        <fullName evidence="1">Transporter substrate-binding domain-containing protein</fullName>
    </submittedName>
</protein>
<dbReference type="KEGG" id="psel:GM415_03165"/>